<organism evidence="1 2">
    <name type="scientific">Novispirillum itersonii</name>
    <name type="common">Aquaspirillum itersonii</name>
    <dbReference type="NCBI Taxonomy" id="189"/>
    <lineage>
        <taxon>Bacteria</taxon>
        <taxon>Pseudomonadati</taxon>
        <taxon>Pseudomonadota</taxon>
        <taxon>Alphaproteobacteria</taxon>
        <taxon>Rhodospirillales</taxon>
        <taxon>Novispirillaceae</taxon>
        <taxon>Novispirillum</taxon>
    </lineage>
</organism>
<evidence type="ECO:0000313" key="1">
    <source>
        <dbReference type="EMBL" id="MBB6210695.1"/>
    </source>
</evidence>
<reference evidence="1 2" key="1">
    <citation type="submission" date="2020-08" db="EMBL/GenBank/DDBJ databases">
        <title>Genomic Encyclopedia of Type Strains, Phase IV (KMG-IV): sequencing the most valuable type-strain genomes for metagenomic binning, comparative biology and taxonomic classification.</title>
        <authorList>
            <person name="Goeker M."/>
        </authorList>
    </citation>
    <scope>NUCLEOTIDE SEQUENCE [LARGE SCALE GENOMIC DNA]</scope>
    <source>
        <strain evidence="1 2">DSM 11590</strain>
    </source>
</reference>
<gene>
    <name evidence="1" type="ORF">FHS48_002120</name>
</gene>
<protein>
    <submittedName>
        <fullName evidence="1">Uncharacterized protein</fullName>
    </submittedName>
</protein>
<comment type="caution">
    <text evidence="1">The sequence shown here is derived from an EMBL/GenBank/DDBJ whole genome shotgun (WGS) entry which is preliminary data.</text>
</comment>
<dbReference type="AlphaFoldDB" id="A0A7W9ZGA9"/>
<accession>A0A7W9ZGA9</accession>
<evidence type="ECO:0000313" key="2">
    <source>
        <dbReference type="Proteomes" id="UP000544872"/>
    </source>
</evidence>
<dbReference type="Proteomes" id="UP000544872">
    <property type="component" value="Unassembled WGS sequence"/>
</dbReference>
<keyword evidence="2" id="KW-1185">Reference proteome</keyword>
<name>A0A7W9ZGA9_NOVIT</name>
<dbReference type="RefSeq" id="WP_184263525.1">
    <property type="nucleotide sequence ID" value="NZ_JACIIX010000007.1"/>
</dbReference>
<sequence>MLNLSVGHVGAMLRVGAVAGLALTVSACSLAQKDDPSGGQACPQVRIDRDTAKMTVFRDGPGRDLTDVVYTVEIADYTGDCTFVKDKEKGTTINMRMKVLFAISKGPAETAPDNRMDYFVAIPAFYPAESAKQVMPVQFKYPQTNVVTMMVRDEEVRLTLPLKDMKTKDMPVYIGFQLTPDQLAYNRRQNSR</sequence>
<dbReference type="EMBL" id="JACIIX010000007">
    <property type="protein sequence ID" value="MBB6210695.1"/>
    <property type="molecule type" value="Genomic_DNA"/>
</dbReference>
<proteinExistence type="predicted"/>